<evidence type="ECO:0000256" key="2">
    <source>
        <dbReference type="SAM" id="MobiDB-lite"/>
    </source>
</evidence>
<protein>
    <submittedName>
        <fullName evidence="3">Unnamed protein product</fullName>
    </submittedName>
</protein>
<feature type="compositionally biased region" description="Basic and acidic residues" evidence="2">
    <location>
        <begin position="84"/>
        <end position="125"/>
    </location>
</feature>
<proteinExistence type="predicted"/>
<feature type="region of interest" description="Disordered" evidence="2">
    <location>
        <begin position="75"/>
        <end position="153"/>
    </location>
</feature>
<accession>A0A9W7CWU7</accession>
<evidence type="ECO:0000256" key="1">
    <source>
        <dbReference type="SAM" id="Coils"/>
    </source>
</evidence>
<dbReference type="EMBL" id="BSXT01001577">
    <property type="protein sequence ID" value="GMF43647.1"/>
    <property type="molecule type" value="Genomic_DNA"/>
</dbReference>
<reference evidence="3" key="1">
    <citation type="submission" date="2023-04" db="EMBL/GenBank/DDBJ databases">
        <title>Phytophthora fragariaefolia NBRC 109709.</title>
        <authorList>
            <person name="Ichikawa N."/>
            <person name="Sato H."/>
            <person name="Tonouchi N."/>
        </authorList>
    </citation>
    <scope>NUCLEOTIDE SEQUENCE</scope>
    <source>
        <strain evidence="3">NBRC 109709</strain>
    </source>
</reference>
<dbReference type="OrthoDB" id="114490at2759"/>
<dbReference type="AlphaFoldDB" id="A0A9W7CWU7"/>
<sequence>MILHAVEIHRWVGFILTHPNKNPQPCSWGMSSFESLWPDSSRPSCGMDILPFPLSQPPDSDAVLCDFLQEMAELDQQPSATARRQADTKPKTVDTKPWKVDTKPWKVDTKPKKVDTKLKKADTKPKKATTKPKKAPVKPRETSNMAPATRWRRRKQELQRLKDQAETLGTYVSFLQARRVPGVLLADPVSLAPELDQLVEFQVGGWQAAAIREIRRCQEAQQENLELKQRLHACVQASGALQVALNAADTLRKEQLARDSIAAMALRVEASMSWQLKALENALIFDMLEAHVNARVSEVPTVAGEVSQPMQLVETDQVSICRKDESHAAVEFNTVRMLPFDIDTISSICWQVAGLGWNRQGARVVRRSRDVVASDWCFPEGCVVLAECTTEWPAYLEASGAWPRVTREHGWALVHSYPFTASRSAAQSPSRPTASMSRFLMSMTTEPSGLDIESSHKLLGSPAVSDVVIPFFRRLIKNRQQRVDNRLMDSAFAAPTIPAI</sequence>
<dbReference type="Proteomes" id="UP001165121">
    <property type="component" value="Unassembled WGS sequence"/>
</dbReference>
<keyword evidence="1" id="KW-0175">Coiled coil</keyword>
<name>A0A9W7CWU7_9STRA</name>
<feature type="coiled-coil region" evidence="1">
    <location>
        <begin position="210"/>
        <end position="237"/>
    </location>
</feature>
<feature type="compositionally biased region" description="Basic residues" evidence="2">
    <location>
        <begin position="126"/>
        <end position="137"/>
    </location>
</feature>
<organism evidence="3 4">
    <name type="scientific">Phytophthora fragariaefolia</name>
    <dbReference type="NCBI Taxonomy" id="1490495"/>
    <lineage>
        <taxon>Eukaryota</taxon>
        <taxon>Sar</taxon>
        <taxon>Stramenopiles</taxon>
        <taxon>Oomycota</taxon>
        <taxon>Peronosporomycetes</taxon>
        <taxon>Peronosporales</taxon>
        <taxon>Peronosporaceae</taxon>
        <taxon>Phytophthora</taxon>
    </lineage>
</organism>
<gene>
    <name evidence="3" type="ORF">Pfra01_001483800</name>
</gene>
<evidence type="ECO:0000313" key="3">
    <source>
        <dbReference type="EMBL" id="GMF43647.1"/>
    </source>
</evidence>
<evidence type="ECO:0000313" key="4">
    <source>
        <dbReference type="Proteomes" id="UP001165121"/>
    </source>
</evidence>
<keyword evidence="4" id="KW-1185">Reference proteome</keyword>
<comment type="caution">
    <text evidence="3">The sequence shown here is derived from an EMBL/GenBank/DDBJ whole genome shotgun (WGS) entry which is preliminary data.</text>
</comment>